<dbReference type="GO" id="GO:0034045">
    <property type="term" value="C:phagophore assembly site membrane"/>
    <property type="evidence" value="ECO:0007669"/>
    <property type="project" value="TreeGrafter"/>
</dbReference>
<dbReference type="GO" id="GO:0019901">
    <property type="term" value="F:protein kinase binding"/>
    <property type="evidence" value="ECO:0007669"/>
    <property type="project" value="UniProtKB-ARBA"/>
</dbReference>
<dbReference type="Proteomes" id="UP001159042">
    <property type="component" value="Unassembled WGS sequence"/>
</dbReference>
<dbReference type="CDD" id="cd17060">
    <property type="entry name" value="Ubl_RB1CC1"/>
    <property type="match status" value="1"/>
</dbReference>
<evidence type="ECO:0000256" key="8">
    <source>
        <dbReference type="ARBA" id="ARBA00022927"/>
    </source>
</evidence>
<gene>
    <name evidence="23" type="ORF">NQ315_003433</name>
</gene>
<feature type="region of interest" description="Disordered" evidence="20">
    <location>
        <begin position="551"/>
        <end position="652"/>
    </location>
</feature>
<dbReference type="GO" id="GO:0005764">
    <property type="term" value="C:lysosome"/>
    <property type="evidence" value="ECO:0007669"/>
    <property type="project" value="UniProtKB-SubCell"/>
</dbReference>
<dbReference type="InterPro" id="IPR045326">
    <property type="entry name" value="ATG17-like_dom"/>
</dbReference>
<dbReference type="InterPro" id="IPR040040">
    <property type="entry name" value="ATG11"/>
</dbReference>
<evidence type="ECO:0000256" key="9">
    <source>
        <dbReference type="ARBA" id="ARBA00023006"/>
    </source>
</evidence>
<dbReference type="PANTHER" id="PTHR13222:SF1">
    <property type="entry name" value="RB1-INDUCIBLE COILED-COIL PROTEIN 1"/>
    <property type="match status" value="1"/>
</dbReference>
<evidence type="ECO:0000259" key="21">
    <source>
        <dbReference type="Pfam" id="PF04108"/>
    </source>
</evidence>
<evidence type="ECO:0000256" key="4">
    <source>
        <dbReference type="ARBA" id="ARBA00004514"/>
    </source>
</evidence>
<evidence type="ECO:0000259" key="22">
    <source>
        <dbReference type="Pfam" id="PF10377"/>
    </source>
</evidence>
<keyword evidence="7" id="KW-0597">Phosphoprotein</keyword>
<keyword evidence="13" id="KW-0458">Lysosome</keyword>
<evidence type="ECO:0000256" key="13">
    <source>
        <dbReference type="ARBA" id="ARBA00023228"/>
    </source>
</evidence>
<dbReference type="GO" id="GO:0000422">
    <property type="term" value="P:autophagy of mitochondrion"/>
    <property type="evidence" value="ECO:0007669"/>
    <property type="project" value="TreeGrafter"/>
</dbReference>
<feature type="domain" description="Autophagy protein ATG17-like" evidence="21">
    <location>
        <begin position="121"/>
        <end position="476"/>
    </location>
</feature>
<feature type="compositionally biased region" description="Polar residues" evidence="20">
    <location>
        <begin position="624"/>
        <end position="645"/>
    </location>
</feature>
<dbReference type="GO" id="GO:0008285">
    <property type="term" value="P:negative regulation of cell population proliferation"/>
    <property type="evidence" value="ECO:0007669"/>
    <property type="project" value="UniProtKB-ARBA"/>
</dbReference>
<evidence type="ECO:0000256" key="16">
    <source>
        <dbReference type="ARBA" id="ARBA00053494"/>
    </source>
</evidence>
<dbReference type="GO" id="GO:0015031">
    <property type="term" value="P:protein transport"/>
    <property type="evidence" value="ECO:0007669"/>
    <property type="project" value="UniProtKB-KW"/>
</dbReference>
<dbReference type="GO" id="GO:0000045">
    <property type="term" value="P:autophagosome assembly"/>
    <property type="evidence" value="ECO:0007669"/>
    <property type="project" value="InterPro"/>
</dbReference>
<sequence length="1284" mass="146587">MRMFVFHVDVGTMMTFDTDLMLESVENLKKYLENTFKIPAEHQVLLISGGECLDPNKRLCSYSLGTDTNPIFLFSRSLIDSPNAPVPAVGCGTEEDLQQIYKEYYDLPANLDTVIKRADLARRYWKAAEKISVACDELVRDQHWQQQGWCAVVANLEDLAVDLQKISESFEKDFYEYLTARESYLACITNFNDNLVILEKIPILPALRDIEQQNVASQSTEGTEENTNNIVQCMSSKEMTLLAWISAAGTKESMDQLYEHCFQGVEEFSEVTLNKLKLEVDEILKAADNPNFKEVRGLGERLFGLQTLLSEAKKLVRQQSDSLKTFEKNENSAKQSESASAIPKFCDSHKNQLTLMAHNHKHLSEIRHNCYIAKEELCSNLNKRLKWVKFVEEHISNMIAKILTYHARLVQLRRHLEILRQIHLAPDMYLSAVREVVRRRIYSQSFLLWASELACHLLTIRNEEITRRKEFQAQFEQSALITLFPGMEDLPPNFATQAPPMFDCDLPKISLEDIEKLKERLPELADQLNIPETSALANLLMKSLMKKEEEEVREIQEAEEGKVGQEAVSSSDLLKGTGSEPCLTTAHGLPHLKDLDRGCESETDTEEFEKVGQSPMELHFDKQLSPSRPGTQDASTSTESISPHTPLSPKDLHSVCSHSPVLGHQPSSDFINDEFYIDESLPSSLSIETGNSQGEFVKQLDTANNVVALLQDNLQISKSEHEKLKSYVVQMHFLTKETTSQFRSDLSNLKAQLLLGKTVVSQQCESLGSSWENLIVERDNKEKELFESIRKEHELIVSGFKRTEQEKNEKIESLLAEKSELEANMLKNCDNFNQLQETLNTMKAETDKKLEELRNQLQEKEIEKERCIKETTDRLNREHTVELQNIRARFKLMTMERSPTETSIESSQYSSLHHSTLIAQMTENFEIDKEKAVKTAIQQENERWEQLLAGKMSELEQKFEQEKEVIVQDAIKRIFEEKDKQIEFLTEREKNLSMECIKYKNTIQQLTETVHESPDSDLIDKINVLQKEKEKLEIELERIKGDRLADLSASVAVVEGRDATTSPIRQKETMSRSEISTGRTGKVNIDSCKSGDIVIVVWDPLHESFQILQDNKHMYFLHSDYLEPLGLEVVDGKPNKFYCTGVVIDKEYCHARKSENRYRVPKGTKFFRVKVQPLTSTATKEVTRSLYHQRSIGVDTSNMSQSHSTISTIKEVVAEDKVDSHSHPPSPIREYSEDANSGLLVSVEKYFAEDSGIVDNVPQNLDNIEQAAAAIDVTLTGDKENIDR</sequence>
<keyword evidence="10" id="KW-0805">Transcription regulation</keyword>
<dbReference type="FunFam" id="3.10.20.90:FF:000049">
    <property type="entry name" value="RB1-inducible coiled-coil protein 1 isoform X1"/>
    <property type="match status" value="1"/>
</dbReference>
<comment type="caution">
    <text evidence="23">The sequence shown here is derived from an EMBL/GenBank/DDBJ whole genome shotgun (WGS) entry which is preliminary data.</text>
</comment>
<keyword evidence="24" id="KW-1185">Reference proteome</keyword>
<dbReference type="GO" id="GO:0031090">
    <property type="term" value="C:organelle membrane"/>
    <property type="evidence" value="ECO:0007669"/>
    <property type="project" value="UniProtKB-ARBA"/>
</dbReference>
<dbReference type="GO" id="GO:0034727">
    <property type="term" value="P:piecemeal microautophagy of the nucleus"/>
    <property type="evidence" value="ECO:0007669"/>
    <property type="project" value="TreeGrafter"/>
</dbReference>
<dbReference type="InterPro" id="IPR029071">
    <property type="entry name" value="Ubiquitin-like_domsf"/>
</dbReference>
<reference evidence="23 24" key="1">
    <citation type="journal article" date="2023" name="Insect Mol. Biol.">
        <title>Genome sequencing provides insights into the evolution of gene families encoding plant cell wall-degrading enzymes in longhorned beetles.</title>
        <authorList>
            <person name="Shin N.R."/>
            <person name="Okamura Y."/>
            <person name="Kirsch R."/>
            <person name="Pauchet Y."/>
        </authorList>
    </citation>
    <scope>NUCLEOTIDE SEQUENCE [LARGE SCALE GENOMIC DNA]</scope>
    <source>
        <strain evidence="23">EAD_L_NR</strain>
    </source>
</reference>
<evidence type="ECO:0000256" key="20">
    <source>
        <dbReference type="SAM" id="MobiDB-lite"/>
    </source>
</evidence>
<keyword evidence="14" id="KW-0539">Nucleus</keyword>
<protein>
    <recommendedName>
        <fullName evidence="17">RB1-inducible coiled-coil protein 1</fullName>
    </recommendedName>
    <alternativeName>
        <fullName evidence="18">FAK family kinase-interacting protein of 200 kDa</fullName>
    </alternativeName>
</protein>
<keyword evidence="11 19" id="KW-0175">Coiled coil</keyword>
<comment type="function">
    <text evidence="16">Involved in autophagy. Regulates early events but also late events of autophagosome formation through direct interaction with Atg16L1. Required for the formation of the autophagosome-like double-membrane structure that surrounds the Salmonella-containing vacuole (SCV) during S.typhimurium infection and subsequent xenophagy. Involved in repair of DNA damage caused by ionizing radiation, which subsequently improves cell survival by decreasing apoptosis. Inhibits PTK2/FAK1 and PTK2B/PYK2 kinase activity, affecting their downstream signaling pathways. Plays a role as a modulator of TGF-beta-signaling by restricting substrate specificity of RNF111. Functions as a DNA-binding transcription factor. Is a potent regulator of the RB1 pathway through induction of RB1 expression. Plays a crucial role in muscular differentiation. Plays an indispensable role in fetal hematopoiesis and in the regulation of neuronal homeostasis.</text>
</comment>
<feature type="compositionally biased region" description="Basic and acidic residues" evidence="20">
    <location>
        <begin position="551"/>
        <end position="563"/>
    </location>
</feature>
<feature type="coiled-coil region" evidence="19">
    <location>
        <begin position="804"/>
        <end position="870"/>
    </location>
</feature>
<evidence type="ECO:0000256" key="12">
    <source>
        <dbReference type="ARBA" id="ARBA00023163"/>
    </source>
</evidence>
<dbReference type="SUPFAM" id="SSF54236">
    <property type="entry name" value="Ubiquitin-like"/>
    <property type="match status" value="1"/>
</dbReference>
<evidence type="ECO:0000256" key="11">
    <source>
        <dbReference type="ARBA" id="ARBA00023054"/>
    </source>
</evidence>
<evidence type="ECO:0000256" key="1">
    <source>
        <dbReference type="ARBA" id="ARBA00004123"/>
    </source>
</evidence>
<evidence type="ECO:0000313" key="23">
    <source>
        <dbReference type="EMBL" id="KAJ8915649.1"/>
    </source>
</evidence>
<feature type="domain" description="Autophagy-related protein 11 C-terminal" evidence="22">
    <location>
        <begin position="1070"/>
        <end position="1172"/>
    </location>
</feature>
<dbReference type="Gene3D" id="3.10.20.90">
    <property type="entry name" value="Phosphatidylinositol 3-kinase Catalytic Subunit, Chain A, domain 1"/>
    <property type="match status" value="1"/>
</dbReference>
<dbReference type="InterPro" id="IPR019460">
    <property type="entry name" value="Atg11_C"/>
</dbReference>
<feature type="coiled-coil region" evidence="19">
    <location>
        <begin position="975"/>
        <end position="1042"/>
    </location>
</feature>
<dbReference type="GO" id="GO:1990316">
    <property type="term" value="C:Atg1/ULK1 kinase complex"/>
    <property type="evidence" value="ECO:0007669"/>
    <property type="project" value="TreeGrafter"/>
</dbReference>
<proteinExistence type="predicted"/>
<evidence type="ECO:0000256" key="2">
    <source>
        <dbReference type="ARBA" id="ARBA00004329"/>
    </source>
</evidence>
<keyword evidence="5" id="KW-0813">Transport</keyword>
<feature type="compositionally biased region" description="Basic and acidic residues" evidence="20">
    <location>
        <begin position="591"/>
        <end position="600"/>
    </location>
</feature>
<accession>A0AAV8VN26</accession>
<evidence type="ECO:0000256" key="17">
    <source>
        <dbReference type="ARBA" id="ARBA00069790"/>
    </source>
</evidence>
<comment type="subcellular location">
    <subcellularLocation>
        <location evidence="4">Cytoplasm</location>
        <location evidence="4">Cytosol</location>
    </subcellularLocation>
    <subcellularLocation>
        <location evidence="3">Lysosome</location>
    </subcellularLocation>
    <subcellularLocation>
        <location evidence="1">Nucleus</location>
    </subcellularLocation>
    <subcellularLocation>
        <location evidence="2">Preautophagosomal structure</location>
    </subcellularLocation>
</comment>
<evidence type="ECO:0000256" key="14">
    <source>
        <dbReference type="ARBA" id="ARBA00023242"/>
    </source>
</evidence>
<dbReference type="PANTHER" id="PTHR13222">
    <property type="entry name" value="RB1-INDUCIBLE COILED-COIL"/>
    <property type="match status" value="1"/>
</dbReference>
<dbReference type="GO" id="GO:0005634">
    <property type="term" value="C:nucleus"/>
    <property type="evidence" value="ECO:0007669"/>
    <property type="project" value="UniProtKB-SubCell"/>
</dbReference>
<dbReference type="GO" id="GO:0061723">
    <property type="term" value="P:glycophagy"/>
    <property type="evidence" value="ECO:0007669"/>
    <property type="project" value="TreeGrafter"/>
</dbReference>
<name>A0AAV8VN26_9CUCU</name>
<evidence type="ECO:0000256" key="3">
    <source>
        <dbReference type="ARBA" id="ARBA00004371"/>
    </source>
</evidence>
<evidence type="ECO:0000256" key="7">
    <source>
        <dbReference type="ARBA" id="ARBA00022553"/>
    </source>
</evidence>
<dbReference type="EMBL" id="JANEYG010000051">
    <property type="protein sequence ID" value="KAJ8915649.1"/>
    <property type="molecule type" value="Genomic_DNA"/>
</dbReference>
<evidence type="ECO:0000256" key="18">
    <source>
        <dbReference type="ARBA" id="ARBA00080154"/>
    </source>
</evidence>
<evidence type="ECO:0000256" key="19">
    <source>
        <dbReference type="SAM" id="Coils"/>
    </source>
</evidence>
<keyword evidence="8" id="KW-0653">Protein transport</keyword>
<evidence type="ECO:0000256" key="6">
    <source>
        <dbReference type="ARBA" id="ARBA00022490"/>
    </source>
</evidence>
<evidence type="ECO:0000256" key="15">
    <source>
        <dbReference type="ARBA" id="ARBA00023306"/>
    </source>
</evidence>
<organism evidence="23 24">
    <name type="scientific">Exocentrus adspersus</name>
    <dbReference type="NCBI Taxonomy" id="1586481"/>
    <lineage>
        <taxon>Eukaryota</taxon>
        <taxon>Metazoa</taxon>
        <taxon>Ecdysozoa</taxon>
        <taxon>Arthropoda</taxon>
        <taxon>Hexapoda</taxon>
        <taxon>Insecta</taxon>
        <taxon>Pterygota</taxon>
        <taxon>Neoptera</taxon>
        <taxon>Endopterygota</taxon>
        <taxon>Coleoptera</taxon>
        <taxon>Polyphaga</taxon>
        <taxon>Cucujiformia</taxon>
        <taxon>Chrysomeloidea</taxon>
        <taxon>Cerambycidae</taxon>
        <taxon>Lamiinae</taxon>
        <taxon>Acanthocinini</taxon>
        <taxon>Exocentrus</taxon>
    </lineage>
</organism>
<evidence type="ECO:0000256" key="10">
    <source>
        <dbReference type="ARBA" id="ARBA00023015"/>
    </source>
</evidence>
<dbReference type="GO" id="GO:0060090">
    <property type="term" value="F:molecular adaptor activity"/>
    <property type="evidence" value="ECO:0007669"/>
    <property type="project" value="TreeGrafter"/>
</dbReference>
<keyword evidence="15" id="KW-0131">Cell cycle</keyword>
<dbReference type="GO" id="GO:0061709">
    <property type="term" value="P:reticulophagy"/>
    <property type="evidence" value="ECO:0007669"/>
    <property type="project" value="TreeGrafter"/>
</dbReference>
<dbReference type="Pfam" id="PF10377">
    <property type="entry name" value="ATG11"/>
    <property type="match status" value="1"/>
</dbReference>
<dbReference type="Pfam" id="PF04108">
    <property type="entry name" value="ATG17_like"/>
    <property type="match status" value="1"/>
</dbReference>
<dbReference type="GO" id="GO:0005829">
    <property type="term" value="C:cytosol"/>
    <property type="evidence" value="ECO:0007669"/>
    <property type="project" value="UniProtKB-SubCell"/>
</dbReference>
<keyword evidence="12" id="KW-0804">Transcription</keyword>
<evidence type="ECO:0000256" key="5">
    <source>
        <dbReference type="ARBA" id="ARBA00022448"/>
    </source>
</evidence>
<evidence type="ECO:0000313" key="24">
    <source>
        <dbReference type="Proteomes" id="UP001159042"/>
    </source>
</evidence>
<keyword evidence="6" id="KW-0963">Cytoplasm</keyword>
<dbReference type="GO" id="GO:0034517">
    <property type="term" value="P:ribophagy"/>
    <property type="evidence" value="ECO:0007669"/>
    <property type="project" value="TreeGrafter"/>
</dbReference>
<keyword evidence="9" id="KW-0072">Autophagy</keyword>